<dbReference type="Proteomes" id="UP000006038">
    <property type="component" value="Chromosome 11"/>
</dbReference>
<dbReference type="FunFam" id="3.40.50.150:FF:000530">
    <property type="entry name" value="Os11g0256900 protein"/>
    <property type="match status" value="1"/>
</dbReference>
<dbReference type="Pfam" id="PF03492">
    <property type="entry name" value="Methyltransf_7"/>
    <property type="match status" value="1"/>
</dbReference>
<dbReference type="Gramene" id="OB11G16920.1">
    <property type="protein sequence ID" value="OB11G16920.1"/>
    <property type="gene ID" value="OB11G16920"/>
</dbReference>
<evidence type="ECO:0000256" key="1">
    <source>
        <dbReference type="ARBA" id="ARBA00022723"/>
    </source>
</evidence>
<organism evidence="3">
    <name type="scientific">Oryza brachyantha</name>
    <name type="common">malo sina</name>
    <dbReference type="NCBI Taxonomy" id="4533"/>
    <lineage>
        <taxon>Eukaryota</taxon>
        <taxon>Viridiplantae</taxon>
        <taxon>Streptophyta</taxon>
        <taxon>Embryophyta</taxon>
        <taxon>Tracheophyta</taxon>
        <taxon>Spermatophyta</taxon>
        <taxon>Magnoliopsida</taxon>
        <taxon>Liliopsida</taxon>
        <taxon>Poales</taxon>
        <taxon>Poaceae</taxon>
        <taxon>BOP clade</taxon>
        <taxon>Oryzoideae</taxon>
        <taxon>Oryzeae</taxon>
        <taxon>Oryzinae</taxon>
        <taxon>Oryza</taxon>
    </lineage>
</organism>
<reference evidence="3" key="1">
    <citation type="journal article" date="2013" name="Nat. Commun.">
        <title>Whole-genome sequencing of Oryza brachyantha reveals mechanisms underlying Oryza genome evolution.</title>
        <authorList>
            <person name="Chen J."/>
            <person name="Huang Q."/>
            <person name="Gao D."/>
            <person name="Wang J."/>
            <person name="Lang Y."/>
            <person name="Liu T."/>
            <person name="Li B."/>
            <person name="Bai Z."/>
            <person name="Luis Goicoechea J."/>
            <person name="Liang C."/>
            <person name="Chen C."/>
            <person name="Zhang W."/>
            <person name="Sun S."/>
            <person name="Liao Y."/>
            <person name="Zhang X."/>
            <person name="Yang L."/>
            <person name="Song C."/>
            <person name="Wang M."/>
            <person name="Shi J."/>
            <person name="Liu G."/>
            <person name="Liu J."/>
            <person name="Zhou H."/>
            <person name="Zhou W."/>
            <person name="Yu Q."/>
            <person name="An N."/>
            <person name="Chen Y."/>
            <person name="Cai Q."/>
            <person name="Wang B."/>
            <person name="Liu B."/>
            <person name="Min J."/>
            <person name="Huang Y."/>
            <person name="Wu H."/>
            <person name="Li Z."/>
            <person name="Zhang Y."/>
            <person name="Yin Y."/>
            <person name="Song W."/>
            <person name="Jiang J."/>
            <person name="Jackson S.A."/>
            <person name="Wing R.A."/>
            <person name="Wang J."/>
            <person name="Chen M."/>
        </authorList>
    </citation>
    <scope>NUCLEOTIDE SEQUENCE [LARGE SCALE GENOMIC DNA]</scope>
    <source>
        <strain evidence="3">cv. IRGC 101232</strain>
    </source>
</reference>
<dbReference type="GO" id="GO:0046872">
    <property type="term" value="F:metal ion binding"/>
    <property type="evidence" value="ECO:0007669"/>
    <property type="project" value="UniProtKB-KW"/>
</dbReference>
<dbReference type="InterPro" id="IPR042086">
    <property type="entry name" value="MeTrfase_capping"/>
</dbReference>
<accession>J3N7A6</accession>
<evidence type="ECO:0000256" key="2">
    <source>
        <dbReference type="ARBA" id="ARBA00022842"/>
    </source>
</evidence>
<dbReference type="HOGENOM" id="CLU_019628_6_0_1"/>
<keyword evidence="1" id="KW-0479">Metal-binding</keyword>
<sequence length="202" mass="22657">MKIERDLHMMKGDGEFSYAKNSMIQRRAVLTTRPILEKAVREVCRDLHPQSLVVADLGCSSSKNTLLFVSEVLNTICETPGSTLDKGESAMEVQFFLNDVPGNDFNHVFQSLEQLEQECACRGLQPPPHYVAGLPGSFYIRLFLRNSVHLFHSSMSIMWLSQVPEHLGCLNEGNVHVGATTQPAVARLFQDQFEKDFPGSCR</sequence>
<dbReference type="AlphaFoldDB" id="J3N7A6"/>
<dbReference type="Gene3D" id="3.40.50.150">
    <property type="entry name" value="Vaccinia Virus protein VP39"/>
    <property type="match status" value="1"/>
</dbReference>
<dbReference type="GO" id="GO:0008168">
    <property type="term" value="F:methyltransferase activity"/>
    <property type="evidence" value="ECO:0007669"/>
    <property type="project" value="InterPro"/>
</dbReference>
<reference evidence="3" key="2">
    <citation type="submission" date="2013-04" db="UniProtKB">
        <authorList>
            <consortium name="EnsemblPlants"/>
        </authorList>
    </citation>
    <scope>IDENTIFICATION</scope>
</reference>
<evidence type="ECO:0008006" key="5">
    <source>
        <dbReference type="Google" id="ProtNLM"/>
    </source>
</evidence>
<evidence type="ECO:0000313" key="3">
    <source>
        <dbReference type="EnsemblPlants" id="OB11G16920.1"/>
    </source>
</evidence>
<keyword evidence="2" id="KW-0460">Magnesium</keyword>
<dbReference type="InterPro" id="IPR005299">
    <property type="entry name" value="MeTrfase_7"/>
</dbReference>
<dbReference type="Gene3D" id="1.10.1200.270">
    <property type="entry name" value="Methyltransferase, alpha-helical capping domain"/>
    <property type="match status" value="1"/>
</dbReference>
<dbReference type="eggNOG" id="ENOG502QQVK">
    <property type="taxonomic scope" value="Eukaryota"/>
</dbReference>
<name>J3N7A6_ORYBR</name>
<dbReference type="SUPFAM" id="SSF53335">
    <property type="entry name" value="S-adenosyl-L-methionine-dependent methyltransferases"/>
    <property type="match status" value="1"/>
</dbReference>
<evidence type="ECO:0000313" key="4">
    <source>
        <dbReference type="Proteomes" id="UP000006038"/>
    </source>
</evidence>
<dbReference type="OMA" id="NTICETP"/>
<dbReference type="InterPro" id="IPR029063">
    <property type="entry name" value="SAM-dependent_MTases_sf"/>
</dbReference>
<dbReference type="EnsemblPlants" id="OB11G16920.1">
    <property type="protein sequence ID" value="OB11G16920.1"/>
    <property type="gene ID" value="OB11G16920"/>
</dbReference>
<dbReference type="PANTHER" id="PTHR31009">
    <property type="entry name" value="S-ADENOSYL-L-METHIONINE:CARBOXYL METHYLTRANSFERASE FAMILY PROTEIN"/>
    <property type="match status" value="1"/>
</dbReference>
<proteinExistence type="predicted"/>
<keyword evidence="4" id="KW-1185">Reference proteome</keyword>
<protein>
    <recommendedName>
        <fullName evidence="5">Jasmonate O-methyltransferase</fullName>
    </recommendedName>
</protein>